<feature type="region of interest" description="Disordered" evidence="8">
    <location>
        <begin position="97"/>
        <end position="192"/>
    </location>
</feature>
<feature type="compositionally biased region" description="Basic and acidic residues" evidence="8">
    <location>
        <begin position="356"/>
        <end position="365"/>
    </location>
</feature>
<dbReference type="GO" id="GO:0003723">
    <property type="term" value="F:RNA binding"/>
    <property type="evidence" value="ECO:0007669"/>
    <property type="project" value="InterPro"/>
</dbReference>
<reference evidence="9" key="1">
    <citation type="submission" date="2025-08" db="UniProtKB">
        <authorList>
            <consortium name="Ensembl"/>
        </authorList>
    </citation>
    <scope>IDENTIFICATION</scope>
</reference>
<dbReference type="Pfam" id="PF15337">
    <property type="entry name" value="Vasculin"/>
    <property type="match status" value="1"/>
</dbReference>
<keyword evidence="4" id="KW-0238">DNA-binding</keyword>
<protein>
    <recommendedName>
        <fullName evidence="11">Coiled-coil domain containing 17</fullName>
    </recommendedName>
</protein>
<dbReference type="Proteomes" id="UP000472241">
    <property type="component" value="Unplaced"/>
</dbReference>
<evidence type="ECO:0000256" key="5">
    <source>
        <dbReference type="ARBA" id="ARBA00023163"/>
    </source>
</evidence>
<evidence type="ECO:0000256" key="1">
    <source>
        <dbReference type="ARBA" id="ARBA00004123"/>
    </source>
</evidence>
<evidence type="ECO:0000313" key="9">
    <source>
        <dbReference type="Ensembl" id="ENSLCNP00005013668.1"/>
    </source>
</evidence>
<evidence type="ECO:0000256" key="2">
    <source>
        <dbReference type="ARBA" id="ARBA00010099"/>
    </source>
</evidence>
<evidence type="ECO:0000256" key="8">
    <source>
        <dbReference type="SAM" id="MobiDB-lite"/>
    </source>
</evidence>
<evidence type="ECO:0000256" key="4">
    <source>
        <dbReference type="ARBA" id="ARBA00023125"/>
    </source>
</evidence>
<accession>A0A667H042</accession>
<feature type="coiled-coil region" evidence="7">
    <location>
        <begin position="610"/>
        <end position="637"/>
    </location>
</feature>
<feature type="compositionally biased region" description="Basic and acidic residues" evidence="8">
    <location>
        <begin position="136"/>
        <end position="154"/>
    </location>
</feature>
<feature type="coiled-coil region" evidence="7">
    <location>
        <begin position="751"/>
        <end position="778"/>
    </location>
</feature>
<comment type="subcellular location">
    <subcellularLocation>
        <location evidence="1">Nucleus</location>
    </subcellularLocation>
</comment>
<evidence type="ECO:0000256" key="6">
    <source>
        <dbReference type="ARBA" id="ARBA00023242"/>
    </source>
</evidence>
<sequence length="1125" mass="122881">MAQHDFVPAWLNFSTPQSAKSPTATFEKHGEHLPRGDRRFGVSRRRHNSSDGFFNNGPLRTTGDSWHQPSLFRHDSVDSGVSKGTYAGITGNLSGWHGSSRGHDGMSQRSGGGTGNHRHWNGSFHSRKGCAFQEKPPTEIREEKKEDKVEKLQFEEEDFPSLNPEAGKQNQPCRPIGTPSGVWENPPSAKQPSKMLVIKKVSKEDPSAAFSAAFTSPGSHHANGNKSSTMVPSVYKNLVPKPAPPPSKPSAWKANRMEHKSGSLSSSRESAFTSPISVTKPVVLAGGAVLSSPKESPSSTTPPIEISSSRLTKLTRRTTDRKSEFLKTLKDDRNGDFSENRDCDKLEDLEDNSTPEPKENGEEGCHQNGLSLPVEEEGEVLSHSLEAEHRLLKAMGWQEYPENDENCLPLTEDELREFHMKTEQLRRNGFGKNGFLQSRSSSLFSPWRSTCKAEFEDSDTETSSSETSDDDAWKSCLVSGKGSHSMASYSGEPGLLSCGSCDMVFRSWALLATHTQRFCIGHLTREVVPQGQQGISDQEASKLALKKLTEEVQRLWLYLQEMQPWITEVPRRSEGLRRRCEALTQGPTPEAAGSPGERLWALQRTHAKRMVETKAQSLALERRNEELSQRLQGLAQTRGGISRLIGLERELRELRAEGRRTRGALEVLGAHVQQLQPESGTGLNPLRQAELCCPVLQANPGTLAAEIGALREAYVRGGGRDPGVLGQICQLQVEASTLELQRLRTRRGRKADATLGELLVLEAENRRLEAEILALQMQRGAGPASWLQRVPVPGPRKLPPAANPSPSLRRREDPPRLPPRVAPPLPPIPHPTGVLLSGTEEAPLPPGTMTRNLGLDAHFLLPTSDVLGPAPYDPGAGLVIFYDFLRGLEASWIWVQLLTGLTRDGQDTGGVTALPPALCLPPPPAPGPMGNCAILASRQPVPRLLPSPSVSLVCELQAWQGLAWATAPRPKAWASLVLFDRDQRVLSGHWRIPLRALPLDPSLSLGQLNGIPQVGQAELFLRLVNARDAGVQTLAEINPASAQEYQYPPLMSSSPSLEASSLAPKAGFVDPPPPTEEPLSSQGLGTCNTKASSGRSAAMSYHNQPRKTPFSLVFRGQSNKVKNCL</sequence>
<comment type="similarity">
    <text evidence="2">Belongs to the vasculin family.</text>
</comment>
<feature type="compositionally biased region" description="Basic residues" evidence="8">
    <location>
        <begin position="116"/>
        <end position="128"/>
    </location>
</feature>
<name>A0A667H042_LYNCA</name>
<feature type="compositionally biased region" description="Low complexity" evidence="8">
    <location>
        <begin position="291"/>
        <end position="312"/>
    </location>
</feature>
<dbReference type="GO" id="GO:0005634">
    <property type="term" value="C:nucleus"/>
    <property type="evidence" value="ECO:0007669"/>
    <property type="project" value="UniProtKB-SubCell"/>
</dbReference>
<feature type="compositionally biased region" description="Pro residues" evidence="8">
    <location>
        <begin position="816"/>
        <end position="827"/>
    </location>
</feature>
<dbReference type="PANTHER" id="PTHR14339">
    <property type="entry name" value="VASCULIN"/>
    <property type="match status" value="1"/>
</dbReference>
<feature type="compositionally biased region" description="Polar residues" evidence="8">
    <location>
        <begin position="262"/>
        <end position="274"/>
    </location>
</feature>
<dbReference type="GO" id="GO:0003677">
    <property type="term" value="F:DNA binding"/>
    <property type="evidence" value="ECO:0007669"/>
    <property type="project" value="UniProtKB-KW"/>
</dbReference>
<feature type="compositionally biased region" description="Low complexity" evidence="8">
    <location>
        <begin position="1052"/>
        <end position="1066"/>
    </location>
</feature>
<dbReference type="PANTHER" id="PTHR14339:SF10">
    <property type="entry name" value="VASCULIN-LIKE PROTEIN 1"/>
    <property type="match status" value="1"/>
</dbReference>
<keyword evidence="7" id="KW-0175">Coiled coil</keyword>
<keyword evidence="5" id="KW-0804">Transcription</keyword>
<dbReference type="InterPro" id="IPR028128">
    <property type="entry name" value="Vasculin_fam"/>
</dbReference>
<proteinExistence type="inferred from homology"/>
<evidence type="ECO:0000313" key="10">
    <source>
        <dbReference type="Proteomes" id="UP000472241"/>
    </source>
</evidence>
<reference evidence="9" key="2">
    <citation type="submission" date="2025-09" db="UniProtKB">
        <authorList>
            <consortium name="Ensembl"/>
        </authorList>
    </citation>
    <scope>IDENTIFICATION</scope>
</reference>
<keyword evidence="10" id="KW-1185">Reference proteome</keyword>
<evidence type="ECO:0000256" key="7">
    <source>
        <dbReference type="SAM" id="Coils"/>
    </source>
</evidence>
<feature type="region of interest" description="Disordered" evidence="8">
    <location>
        <begin position="1052"/>
        <end position="1093"/>
    </location>
</feature>
<feature type="region of interest" description="Disordered" evidence="8">
    <location>
        <begin position="17"/>
        <end position="67"/>
    </location>
</feature>
<dbReference type="AlphaFoldDB" id="A0A667H042"/>
<feature type="region of interest" description="Disordered" evidence="8">
    <location>
        <begin position="289"/>
        <end position="369"/>
    </location>
</feature>
<feature type="compositionally biased region" description="Basic and acidic residues" evidence="8">
    <location>
        <begin position="317"/>
        <end position="346"/>
    </location>
</feature>
<organism evidence="9 10">
    <name type="scientific">Lynx canadensis</name>
    <name type="common">Canada lynx</name>
    <name type="synonym">Felis canadensis</name>
    <dbReference type="NCBI Taxonomy" id="61383"/>
    <lineage>
        <taxon>Eukaryota</taxon>
        <taxon>Metazoa</taxon>
        <taxon>Chordata</taxon>
        <taxon>Craniata</taxon>
        <taxon>Vertebrata</taxon>
        <taxon>Euteleostomi</taxon>
        <taxon>Mammalia</taxon>
        <taxon>Eutheria</taxon>
        <taxon>Laurasiatheria</taxon>
        <taxon>Carnivora</taxon>
        <taxon>Feliformia</taxon>
        <taxon>Felidae</taxon>
        <taxon>Felinae</taxon>
        <taxon>Lynx</taxon>
    </lineage>
</organism>
<feature type="compositionally biased region" description="Polar residues" evidence="8">
    <location>
        <begin position="50"/>
        <end position="67"/>
    </location>
</feature>
<feature type="region of interest" description="Disordered" evidence="8">
    <location>
        <begin position="785"/>
        <end position="827"/>
    </location>
</feature>
<dbReference type="GO" id="GO:0006351">
    <property type="term" value="P:DNA-templated transcription"/>
    <property type="evidence" value="ECO:0007669"/>
    <property type="project" value="InterPro"/>
</dbReference>
<evidence type="ECO:0008006" key="11">
    <source>
        <dbReference type="Google" id="ProtNLM"/>
    </source>
</evidence>
<feature type="compositionally biased region" description="Pro residues" evidence="8">
    <location>
        <begin position="792"/>
        <end position="803"/>
    </location>
</feature>
<feature type="compositionally biased region" description="Polar residues" evidence="8">
    <location>
        <begin position="1078"/>
        <end position="1093"/>
    </location>
</feature>
<keyword evidence="3" id="KW-0805">Transcription regulation</keyword>
<feature type="compositionally biased region" description="Basic and acidic residues" evidence="8">
    <location>
        <begin position="26"/>
        <end position="40"/>
    </location>
</feature>
<evidence type="ECO:0000256" key="3">
    <source>
        <dbReference type="ARBA" id="ARBA00023015"/>
    </source>
</evidence>
<keyword evidence="6" id="KW-0539">Nucleus</keyword>
<dbReference type="GO" id="GO:0045893">
    <property type="term" value="P:positive regulation of DNA-templated transcription"/>
    <property type="evidence" value="ECO:0007669"/>
    <property type="project" value="InterPro"/>
</dbReference>
<dbReference type="Ensembl" id="ENSLCNT00005015286.1">
    <property type="protein sequence ID" value="ENSLCNP00005013668.1"/>
    <property type="gene ID" value="ENSLCNG00005008971.1"/>
</dbReference>
<feature type="region of interest" description="Disordered" evidence="8">
    <location>
        <begin position="235"/>
        <end position="274"/>
    </location>
</feature>